<feature type="region of interest" description="Disordered" evidence="1">
    <location>
        <begin position="127"/>
        <end position="153"/>
    </location>
</feature>
<dbReference type="Pfam" id="PF11271">
    <property type="entry name" value="PorA"/>
    <property type="match status" value="1"/>
</dbReference>
<gene>
    <name evidence="3" type="ORF">BTO20_34795</name>
</gene>
<dbReference type="EMBL" id="CP020809">
    <property type="protein sequence ID" value="ART73038.1"/>
    <property type="molecule type" value="Genomic_DNA"/>
</dbReference>
<evidence type="ECO:0000256" key="2">
    <source>
        <dbReference type="SAM" id="Phobius"/>
    </source>
</evidence>
<keyword evidence="2" id="KW-0812">Transmembrane</keyword>
<name>A0A1Y0CCP1_9MYCO</name>
<keyword evidence="2" id="KW-1133">Transmembrane helix</keyword>
<dbReference type="AlphaFoldDB" id="A0A1Y0CCP1"/>
<reference evidence="3 4" key="1">
    <citation type="submission" date="2017-04" db="EMBL/GenBank/DDBJ databases">
        <title>Whole Genome Sequence of 1,4-Dioxane Degrading Bacterium Mycobacterium dioxanotrophicus PH-06.</title>
        <authorList>
            <person name="He Y."/>
        </authorList>
    </citation>
    <scope>NUCLEOTIDE SEQUENCE [LARGE SCALE GENOMIC DNA]</scope>
    <source>
        <strain evidence="3 4">PH-06</strain>
    </source>
</reference>
<dbReference type="OrthoDB" id="153031at2"/>
<feature type="transmembrane region" description="Helical" evidence="2">
    <location>
        <begin position="324"/>
        <end position="348"/>
    </location>
</feature>
<keyword evidence="4" id="KW-1185">Reference proteome</keyword>
<feature type="transmembrane region" description="Helical" evidence="2">
    <location>
        <begin position="6"/>
        <end position="28"/>
    </location>
</feature>
<keyword evidence="2" id="KW-0472">Membrane</keyword>
<organism evidence="3 4">
    <name type="scientific">Mycobacterium dioxanotrophicus</name>
    <dbReference type="NCBI Taxonomy" id="482462"/>
    <lineage>
        <taxon>Bacteria</taxon>
        <taxon>Bacillati</taxon>
        <taxon>Actinomycetota</taxon>
        <taxon>Actinomycetes</taxon>
        <taxon>Mycobacteriales</taxon>
        <taxon>Mycobacteriaceae</taxon>
        <taxon>Mycobacterium</taxon>
    </lineage>
</organism>
<evidence type="ECO:0000313" key="4">
    <source>
        <dbReference type="Proteomes" id="UP000195331"/>
    </source>
</evidence>
<evidence type="ECO:0000313" key="3">
    <source>
        <dbReference type="EMBL" id="ART73038.1"/>
    </source>
</evidence>
<dbReference type="InterPro" id="IPR021424">
    <property type="entry name" value="PorA"/>
</dbReference>
<evidence type="ECO:0008006" key="5">
    <source>
        <dbReference type="Google" id="ProtNLM"/>
    </source>
</evidence>
<evidence type="ECO:0000256" key="1">
    <source>
        <dbReference type="SAM" id="MobiDB-lite"/>
    </source>
</evidence>
<sequence length="398" mass="43288">MNRAVALRIAACGLMGLGAALLIAALLLTTYTKGKIAKIPLNLDTTLVSEGTGTAFDPASLSAEKFSVDRNVPVAMQQQMSVESPSNAEVVTLQVGTSLRRTDRQQDTGLLLAMVDTVTMNRSTALAVSSDNNPGGSVQKPRGMEDQKPPTSVALPHEGLTYRFPFDTEKKTYQMFDPIAQKPFDANYDGEEDVNGLTTYRFTQNVGYDADGKLVEPVKYASLYEDDVDSTVKARASVWGVPGEPDEEITMNRYYAAQRTFWVDPVSGTIVKATDHGYQYYARDPLKPEVTYVDYKVTSSESTIESQVASARDERDRVSLWSRVLPITFTALGLVTLIGGALLASFALRAESTLIDPGLDTADHGFFDTQGIQVPGAEAKTEKLPAQRPSDLPPDRPV</sequence>
<dbReference type="RefSeq" id="WP_087080873.1">
    <property type="nucleotide sequence ID" value="NZ_CP020809.1"/>
</dbReference>
<proteinExistence type="predicted"/>
<dbReference type="Proteomes" id="UP000195331">
    <property type="component" value="Chromosome"/>
</dbReference>
<feature type="region of interest" description="Disordered" evidence="1">
    <location>
        <begin position="375"/>
        <end position="398"/>
    </location>
</feature>
<dbReference type="KEGG" id="mdx:BTO20_34795"/>
<accession>A0A1Y0CCP1</accession>
<feature type="compositionally biased region" description="Polar residues" evidence="1">
    <location>
        <begin position="127"/>
        <end position="136"/>
    </location>
</feature>
<protein>
    <recommendedName>
        <fullName evidence="5">DUF3068 domain-containing protein</fullName>
    </recommendedName>
</protein>